<dbReference type="RefSeq" id="WP_345383551.1">
    <property type="nucleotide sequence ID" value="NZ_BAABIC010000022.1"/>
</dbReference>
<comment type="caution">
    <text evidence="1">The sequence shown here is derived from an EMBL/GenBank/DDBJ whole genome shotgun (WGS) entry which is preliminary data.</text>
</comment>
<protein>
    <submittedName>
        <fullName evidence="1">Uncharacterized protein</fullName>
    </submittedName>
</protein>
<organism evidence="1 2">
    <name type="scientific">Pseudonocardia yuanmonensis</name>
    <dbReference type="NCBI Taxonomy" id="1095914"/>
    <lineage>
        <taxon>Bacteria</taxon>
        <taxon>Bacillati</taxon>
        <taxon>Actinomycetota</taxon>
        <taxon>Actinomycetes</taxon>
        <taxon>Pseudonocardiales</taxon>
        <taxon>Pseudonocardiaceae</taxon>
        <taxon>Pseudonocardia</taxon>
    </lineage>
</organism>
<accession>A0ABP8XGV8</accession>
<gene>
    <name evidence="1" type="ORF">GCM10023215_53810</name>
</gene>
<name>A0ABP8XGV8_9PSEU</name>
<dbReference type="Proteomes" id="UP001500325">
    <property type="component" value="Unassembled WGS sequence"/>
</dbReference>
<sequence>MLDPVVEGDVFTAEVTVKGATDYDTTLGGSTTAPELEVAAITVTGHIA</sequence>
<proteinExistence type="predicted"/>
<evidence type="ECO:0000313" key="1">
    <source>
        <dbReference type="EMBL" id="GAA4706561.1"/>
    </source>
</evidence>
<dbReference type="EMBL" id="BAABIC010000022">
    <property type="protein sequence ID" value="GAA4706561.1"/>
    <property type="molecule type" value="Genomic_DNA"/>
</dbReference>
<keyword evidence="2" id="KW-1185">Reference proteome</keyword>
<evidence type="ECO:0000313" key="2">
    <source>
        <dbReference type="Proteomes" id="UP001500325"/>
    </source>
</evidence>
<reference evidence="2" key="1">
    <citation type="journal article" date="2019" name="Int. J. Syst. Evol. Microbiol.">
        <title>The Global Catalogue of Microorganisms (GCM) 10K type strain sequencing project: providing services to taxonomists for standard genome sequencing and annotation.</title>
        <authorList>
            <consortium name="The Broad Institute Genomics Platform"/>
            <consortium name="The Broad Institute Genome Sequencing Center for Infectious Disease"/>
            <person name="Wu L."/>
            <person name="Ma J."/>
        </authorList>
    </citation>
    <scope>NUCLEOTIDE SEQUENCE [LARGE SCALE GENOMIC DNA]</scope>
    <source>
        <strain evidence="2">JCM 18055</strain>
    </source>
</reference>